<dbReference type="InterPro" id="IPR036875">
    <property type="entry name" value="Znf_CCHC_sf"/>
</dbReference>
<dbReference type="AlphaFoldDB" id="E3NDM9"/>
<accession>E3NDM9</accession>
<dbReference type="GO" id="GO:0005737">
    <property type="term" value="C:cytoplasm"/>
    <property type="evidence" value="ECO:0007669"/>
    <property type="project" value="UniProtKB-ARBA"/>
</dbReference>
<dbReference type="Pfam" id="PF00098">
    <property type="entry name" value="zf-CCHC"/>
    <property type="match status" value="1"/>
</dbReference>
<dbReference type="STRING" id="31234.E3NDM9"/>
<dbReference type="PROSITE" id="PS50158">
    <property type="entry name" value="ZF_CCHC"/>
    <property type="match status" value="1"/>
</dbReference>
<dbReference type="Proteomes" id="UP000008281">
    <property type="component" value="Unassembled WGS sequence"/>
</dbReference>
<dbReference type="Gene3D" id="4.10.60.10">
    <property type="entry name" value="Zinc finger, CCHC-type"/>
    <property type="match status" value="1"/>
</dbReference>
<evidence type="ECO:0000259" key="2">
    <source>
        <dbReference type="PROSITE" id="PS50158"/>
    </source>
</evidence>
<keyword evidence="4" id="KW-1185">Reference proteome</keyword>
<keyword evidence="1" id="KW-0479">Metal-binding</keyword>
<dbReference type="GO" id="GO:0008270">
    <property type="term" value="F:zinc ion binding"/>
    <property type="evidence" value="ECO:0007669"/>
    <property type="project" value="UniProtKB-KW"/>
</dbReference>
<dbReference type="GO" id="GO:0019899">
    <property type="term" value="F:enzyme binding"/>
    <property type="evidence" value="ECO:0007669"/>
    <property type="project" value="UniProtKB-ARBA"/>
</dbReference>
<dbReference type="InParanoid" id="E3NDM9"/>
<name>E3NDM9_CAERE</name>
<sequence>MKMHVKLSKPKTPQDALETALSVEGVMTIPKHTDVLSNPRVLAATAGKVTNRDNSLRESDDVRRSSVSSQQCYYCQEEGHYAWQCPEKTRRHHHPGSSRAQVGCIHVNTKQRLERLTEQEHEGNFRSECYTLQCRKGNAQVAEPRCNAEYEDFGASANTISASIPIEANDHACLALVDITFTLLAVLVASPVYVHKTSPRN</sequence>
<reference evidence="3" key="1">
    <citation type="submission" date="2007-07" db="EMBL/GenBank/DDBJ databases">
        <title>PCAP assembly of the Caenorhabditis remanei genome.</title>
        <authorList>
            <consortium name="The Caenorhabditis remanei Sequencing Consortium"/>
            <person name="Wilson R.K."/>
        </authorList>
    </citation>
    <scope>NUCLEOTIDE SEQUENCE [LARGE SCALE GENOMIC DNA]</scope>
    <source>
        <strain evidence="3">PB4641</strain>
    </source>
</reference>
<evidence type="ECO:0000313" key="4">
    <source>
        <dbReference type="Proteomes" id="UP000008281"/>
    </source>
</evidence>
<dbReference type="HOGENOM" id="CLU_1361553_0_0_1"/>
<keyword evidence="1" id="KW-0862">Zinc</keyword>
<proteinExistence type="predicted"/>
<feature type="domain" description="CCHC-type" evidence="2">
    <location>
        <begin position="72"/>
        <end position="87"/>
    </location>
</feature>
<organism evidence="4">
    <name type="scientific">Caenorhabditis remanei</name>
    <name type="common">Caenorhabditis vulgaris</name>
    <dbReference type="NCBI Taxonomy" id="31234"/>
    <lineage>
        <taxon>Eukaryota</taxon>
        <taxon>Metazoa</taxon>
        <taxon>Ecdysozoa</taxon>
        <taxon>Nematoda</taxon>
        <taxon>Chromadorea</taxon>
        <taxon>Rhabditida</taxon>
        <taxon>Rhabditina</taxon>
        <taxon>Rhabditomorpha</taxon>
        <taxon>Rhabditoidea</taxon>
        <taxon>Rhabditidae</taxon>
        <taxon>Peloderinae</taxon>
        <taxon>Caenorhabditis</taxon>
    </lineage>
</organism>
<dbReference type="InterPro" id="IPR001878">
    <property type="entry name" value="Znf_CCHC"/>
</dbReference>
<protein>
    <recommendedName>
        <fullName evidence="2">CCHC-type domain-containing protein</fullName>
    </recommendedName>
</protein>
<dbReference type="SMART" id="SM00343">
    <property type="entry name" value="ZnF_C2HC"/>
    <property type="match status" value="1"/>
</dbReference>
<evidence type="ECO:0000256" key="1">
    <source>
        <dbReference type="PROSITE-ProRule" id="PRU00047"/>
    </source>
</evidence>
<dbReference type="GO" id="GO:0003676">
    <property type="term" value="F:nucleic acid binding"/>
    <property type="evidence" value="ECO:0007669"/>
    <property type="project" value="InterPro"/>
</dbReference>
<evidence type="ECO:0000313" key="3">
    <source>
        <dbReference type="EMBL" id="EFO94079.1"/>
    </source>
</evidence>
<gene>
    <name evidence="3" type="ORF">CRE_26763</name>
</gene>
<dbReference type="SUPFAM" id="SSF57756">
    <property type="entry name" value="Retrovirus zinc finger-like domains"/>
    <property type="match status" value="1"/>
</dbReference>
<dbReference type="EMBL" id="DS268612">
    <property type="protein sequence ID" value="EFO94079.1"/>
    <property type="molecule type" value="Genomic_DNA"/>
</dbReference>
<keyword evidence="1" id="KW-0863">Zinc-finger</keyword>